<keyword evidence="2" id="KW-0812">Transmembrane</keyword>
<dbReference type="Pfam" id="PF07423">
    <property type="entry name" value="DUF1510"/>
    <property type="match status" value="1"/>
</dbReference>
<protein>
    <submittedName>
        <fullName evidence="4">YrrS family protein</fullName>
    </submittedName>
</protein>
<feature type="compositionally biased region" description="Basic and acidic residues" evidence="1">
    <location>
        <begin position="106"/>
        <end position="117"/>
    </location>
</feature>
<keyword evidence="2" id="KW-1133">Transmembrane helix</keyword>
<feature type="compositionally biased region" description="Basic and acidic residues" evidence="1">
    <location>
        <begin position="58"/>
        <end position="82"/>
    </location>
</feature>
<evidence type="ECO:0000313" key="5">
    <source>
        <dbReference type="Proteomes" id="UP001597458"/>
    </source>
</evidence>
<feature type="region of interest" description="Disordered" evidence="1">
    <location>
        <begin position="54"/>
        <end position="118"/>
    </location>
</feature>
<dbReference type="EMBL" id="JBHUMR010000014">
    <property type="protein sequence ID" value="MFD2618222.1"/>
    <property type="molecule type" value="Genomic_DNA"/>
</dbReference>
<keyword evidence="5" id="KW-1185">Reference proteome</keyword>
<evidence type="ECO:0000256" key="2">
    <source>
        <dbReference type="SAM" id="Phobius"/>
    </source>
</evidence>
<gene>
    <name evidence="4" type="ORF">ACFSTF_12980</name>
</gene>
<keyword evidence="2" id="KW-0472">Membrane</keyword>
<dbReference type="RefSeq" id="WP_141190002.1">
    <property type="nucleotide sequence ID" value="NZ_JBHUMR010000014.1"/>
</dbReference>
<accession>A0ABW5PUA2</accession>
<feature type="domain" description="DUF1510" evidence="3">
    <location>
        <begin position="101"/>
        <end position="189"/>
    </location>
</feature>
<feature type="transmembrane region" description="Helical" evidence="2">
    <location>
        <begin position="21"/>
        <end position="44"/>
    </location>
</feature>
<sequence length="192" mass="21133">MRTDKSPSRSSRHKRTSDRALKWSISIVSILILAVGCIFVAMLLKTSSEEAAPTHQQVNDKHISSNNKDTKNDSSSKNDDNRVSNNPDESTINSSDTTNEESNEETNDKSSEEHVTSYDEGTADWNAQIKAMSEATGIPESNMTVYWLGNGGGPNSSLGRVAPKDAPSQKYVVHLEYKKGKWEAESVKKPSE</sequence>
<reference evidence="5" key="1">
    <citation type="journal article" date="2019" name="Int. J. Syst. Evol. Microbiol.">
        <title>The Global Catalogue of Microorganisms (GCM) 10K type strain sequencing project: providing services to taxonomists for standard genome sequencing and annotation.</title>
        <authorList>
            <consortium name="The Broad Institute Genomics Platform"/>
            <consortium name="The Broad Institute Genome Sequencing Center for Infectious Disease"/>
            <person name="Wu L."/>
            <person name="Ma J."/>
        </authorList>
    </citation>
    <scope>NUCLEOTIDE SEQUENCE [LARGE SCALE GENOMIC DNA]</scope>
    <source>
        <strain evidence="5">TISTR 2241</strain>
    </source>
</reference>
<evidence type="ECO:0000259" key="3">
    <source>
        <dbReference type="Pfam" id="PF07423"/>
    </source>
</evidence>
<proteinExistence type="predicted"/>
<name>A0ABW5PUA2_9BACI</name>
<comment type="caution">
    <text evidence="4">The sequence shown here is derived from an EMBL/GenBank/DDBJ whole genome shotgun (WGS) entry which is preliminary data.</text>
</comment>
<evidence type="ECO:0000313" key="4">
    <source>
        <dbReference type="EMBL" id="MFD2618222.1"/>
    </source>
</evidence>
<dbReference type="Proteomes" id="UP001597458">
    <property type="component" value="Unassembled WGS sequence"/>
</dbReference>
<dbReference type="InterPro" id="IPR009988">
    <property type="entry name" value="DUF1510"/>
</dbReference>
<organism evidence="4 5">
    <name type="scientific">Terrilactibacillus laevilacticus</name>
    <dbReference type="NCBI Taxonomy" id="1380157"/>
    <lineage>
        <taxon>Bacteria</taxon>
        <taxon>Bacillati</taxon>
        <taxon>Bacillota</taxon>
        <taxon>Bacilli</taxon>
        <taxon>Bacillales</taxon>
        <taxon>Bacillaceae</taxon>
        <taxon>Terrilactibacillus</taxon>
    </lineage>
</organism>
<feature type="compositionally biased region" description="Low complexity" evidence="1">
    <location>
        <begin position="83"/>
        <end position="97"/>
    </location>
</feature>
<evidence type="ECO:0000256" key="1">
    <source>
        <dbReference type="SAM" id="MobiDB-lite"/>
    </source>
</evidence>